<dbReference type="PANTHER" id="PTHR30466:SF1">
    <property type="entry name" value="FMN REDUCTASE (NADH) RUTF"/>
    <property type="match status" value="1"/>
</dbReference>
<proteinExistence type="predicted"/>
<evidence type="ECO:0000259" key="2">
    <source>
        <dbReference type="SMART" id="SM00903"/>
    </source>
</evidence>
<gene>
    <name evidence="3" type="ORF">BVI061214_01841</name>
</gene>
<dbReference type="InterPro" id="IPR012349">
    <property type="entry name" value="Split_barrel_FMN-bd"/>
</dbReference>
<dbReference type="RefSeq" id="WP_053768163.1">
    <property type="nucleotide sequence ID" value="NZ_LHCI01000106.1"/>
</dbReference>
<dbReference type="GO" id="GO:0036382">
    <property type="term" value="F:flavin reductase (NADH) activity"/>
    <property type="evidence" value="ECO:0007669"/>
    <property type="project" value="UniProtKB-EC"/>
</dbReference>
<dbReference type="GO" id="GO:0006208">
    <property type="term" value="P:pyrimidine nucleobase catabolic process"/>
    <property type="evidence" value="ECO:0007669"/>
    <property type="project" value="TreeGrafter"/>
</dbReference>
<accession>A0A0M9AEY4</accession>
<sequence>MKEAFKEAMSRFAAGVTVVSARHGEERGMTATAFMSLSLEPPLVALGIAKKARLFPLLEASGAFAVSLLREGQEAIAAHFAGKPQEGVALVEGAIPGALAVLRCRLEAIYPAGDHGLVVGRVEAVELGEPGPPLVYFARGYRRLVWPS</sequence>
<dbReference type="Proteomes" id="UP000037685">
    <property type="component" value="Unassembled WGS sequence"/>
</dbReference>
<comment type="caution">
    <text evidence="3">The sequence shown here is derived from an EMBL/GenBank/DDBJ whole genome shotgun (WGS) entry which is preliminary data.</text>
</comment>
<organism evidence="3 4">
    <name type="scientific">Thermus aquaticus</name>
    <dbReference type="NCBI Taxonomy" id="271"/>
    <lineage>
        <taxon>Bacteria</taxon>
        <taxon>Thermotogati</taxon>
        <taxon>Deinococcota</taxon>
        <taxon>Deinococci</taxon>
        <taxon>Thermales</taxon>
        <taxon>Thermaceae</taxon>
        <taxon>Thermus</taxon>
    </lineage>
</organism>
<dbReference type="Gene3D" id="2.30.110.10">
    <property type="entry name" value="Electron Transport, Fmn-binding Protein, Chain A"/>
    <property type="match status" value="1"/>
</dbReference>
<dbReference type="InterPro" id="IPR002563">
    <property type="entry name" value="Flavin_Rdtase-like_dom"/>
</dbReference>
<dbReference type="GO" id="GO:0004497">
    <property type="term" value="F:monooxygenase activity"/>
    <property type="evidence" value="ECO:0007669"/>
    <property type="project" value="UniProtKB-KW"/>
</dbReference>
<dbReference type="InterPro" id="IPR053664">
    <property type="entry name" value="NFP_flavin_reductase"/>
</dbReference>
<dbReference type="AlphaFoldDB" id="A0A0M9AEY4"/>
<dbReference type="EMBL" id="LHCI01000106">
    <property type="protein sequence ID" value="KOX90647.1"/>
    <property type="molecule type" value="Genomic_DNA"/>
</dbReference>
<dbReference type="EC" id="1.5.1.36" evidence="3"/>
<feature type="domain" description="Flavin reductase like" evidence="2">
    <location>
        <begin position="9"/>
        <end position="143"/>
    </location>
</feature>
<dbReference type="GO" id="GO:0042602">
    <property type="term" value="F:riboflavin reductase (NADPH) activity"/>
    <property type="evidence" value="ECO:0007669"/>
    <property type="project" value="TreeGrafter"/>
</dbReference>
<dbReference type="NCBIfam" id="NF042921">
    <property type="entry name" value="HpaC_Thermus"/>
    <property type="match status" value="1"/>
</dbReference>
<evidence type="ECO:0000313" key="3">
    <source>
        <dbReference type="EMBL" id="KOX90647.1"/>
    </source>
</evidence>
<evidence type="ECO:0000313" key="4">
    <source>
        <dbReference type="Proteomes" id="UP000037685"/>
    </source>
</evidence>
<dbReference type="Pfam" id="PF01613">
    <property type="entry name" value="Flavin_Reduct"/>
    <property type="match status" value="1"/>
</dbReference>
<dbReference type="SMART" id="SM00903">
    <property type="entry name" value="Flavin_Reduct"/>
    <property type="match status" value="1"/>
</dbReference>
<reference evidence="3 4" key="1">
    <citation type="submission" date="2015-07" db="EMBL/GenBank/DDBJ databases">
        <authorList>
            <person name="Noorani M."/>
        </authorList>
    </citation>
    <scope>NUCLEOTIDE SEQUENCE [LARGE SCALE GENOMIC DNA]</scope>
    <source>
        <strain evidence="4">ATCC 25104 / DSM 625 / JCM 10724 / NBRC 103206 / NCIMB 11243 / YT-1</strain>
    </source>
</reference>
<dbReference type="PANTHER" id="PTHR30466">
    <property type="entry name" value="FLAVIN REDUCTASE"/>
    <property type="match status" value="1"/>
</dbReference>
<dbReference type="GO" id="GO:0010181">
    <property type="term" value="F:FMN binding"/>
    <property type="evidence" value="ECO:0007669"/>
    <property type="project" value="InterPro"/>
</dbReference>
<keyword evidence="3" id="KW-0503">Monooxygenase</keyword>
<dbReference type="PATRIC" id="fig|271.14.peg.1912"/>
<protein>
    <submittedName>
        <fullName evidence="3">4-hydroxyphenylacetate 3-monooxygenase reductase component</fullName>
        <ecNumber evidence="3">1.5.1.36</ecNumber>
    </submittedName>
</protein>
<dbReference type="InterPro" id="IPR050268">
    <property type="entry name" value="NADH-dep_flavin_reductase"/>
</dbReference>
<dbReference type="SUPFAM" id="SSF50475">
    <property type="entry name" value="FMN-binding split barrel"/>
    <property type="match status" value="1"/>
</dbReference>
<keyword evidence="1 3" id="KW-0560">Oxidoreductase</keyword>
<evidence type="ECO:0000256" key="1">
    <source>
        <dbReference type="ARBA" id="ARBA00023002"/>
    </source>
</evidence>
<name>A0A0M9AEY4_THEAQ</name>